<proteinExistence type="predicted"/>
<feature type="region of interest" description="Disordered" evidence="1">
    <location>
        <begin position="57"/>
        <end position="79"/>
    </location>
</feature>
<reference evidence="2" key="1">
    <citation type="submission" date="2023-07" db="EMBL/GenBank/DDBJ databases">
        <title>Sequencing the genomes of 1000 actinobacteria strains.</title>
        <authorList>
            <person name="Klenk H.-P."/>
        </authorList>
    </citation>
    <scope>NUCLEOTIDE SEQUENCE</scope>
    <source>
        <strain evidence="2">DSM 45977</strain>
    </source>
</reference>
<comment type="caution">
    <text evidence="2">The sequence shown here is derived from an EMBL/GenBank/DDBJ whole genome shotgun (WGS) entry which is preliminary data.</text>
</comment>
<sequence>MRIRHRPDLTHETNPLVHESVEQLPARLIRTACGRELRTDHIERLDTGGTPCPRCAALTERRDRSDQIAPPRARHRETD</sequence>
<protein>
    <submittedName>
        <fullName evidence="2">Uncharacterized protein</fullName>
    </submittedName>
</protein>
<evidence type="ECO:0000313" key="2">
    <source>
        <dbReference type="EMBL" id="MDR7303512.1"/>
    </source>
</evidence>
<dbReference type="EMBL" id="JAVDXW010000001">
    <property type="protein sequence ID" value="MDR7303512.1"/>
    <property type="molecule type" value="Genomic_DNA"/>
</dbReference>
<name>A0AAE3ZEN1_9ACTN</name>
<dbReference type="Proteomes" id="UP001180845">
    <property type="component" value="Unassembled WGS sequence"/>
</dbReference>
<dbReference type="AlphaFoldDB" id="A0AAE3ZEN1"/>
<organism evidence="2 3">
    <name type="scientific">Haloactinomyces albus</name>
    <dbReference type="NCBI Taxonomy" id="1352928"/>
    <lineage>
        <taxon>Bacteria</taxon>
        <taxon>Bacillati</taxon>
        <taxon>Actinomycetota</taxon>
        <taxon>Actinomycetes</taxon>
        <taxon>Actinopolysporales</taxon>
        <taxon>Actinopolysporaceae</taxon>
        <taxon>Haloactinomyces</taxon>
    </lineage>
</organism>
<dbReference type="RefSeq" id="WP_310275885.1">
    <property type="nucleotide sequence ID" value="NZ_JAVDXW010000001.1"/>
</dbReference>
<gene>
    <name evidence="2" type="ORF">JOF55_003693</name>
</gene>
<keyword evidence="3" id="KW-1185">Reference proteome</keyword>
<evidence type="ECO:0000256" key="1">
    <source>
        <dbReference type="SAM" id="MobiDB-lite"/>
    </source>
</evidence>
<accession>A0AAE3ZEN1</accession>
<evidence type="ECO:0000313" key="3">
    <source>
        <dbReference type="Proteomes" id="UP001180845"/>
    </source>
</evidence>